<dbReference type="CDD" id="cd10979">
    <property type="entry name" value="CE4_PuuE_like"/>
    <property type="match status" value="1"/>
</dbReference>
<protein>
    <submittedName>
        <fullName evidence="1">Polysaccharide deacetylase family protein</fullName>
    </submittedName>
</protein>
<dbReference type="EMBL" id="JAUFPX010000017">
    <property type="protein sequence ID" value="MDN3592242.1"/>
    <property type="molecule type" value="Genomic_DNA"/>
</dbReference>
<dbReference type="SUPFAM" id="SSF88713">
    <property type="entry name" value="Glycoside hydrolase/deacetylase"/>
    <property type="match status" value="1"/>
</dbReference>
<name>A0ABT8BJB0_9HYPH</name>
<dbReference type="InterPro" id="IPR011330">
    <property type="entry name" value="Glyco_hydro/deAcase_b/a-brl"/>
</dbReference>
<comment type="caution">
    <text evidence="1">The sequence shown here is derived from an EMBL/GenBank/DDBJ whole genome shotgun (WGS) entry which is preliminary data.</text>
</comment>
<dbReference type="RefSeq" id="WP_238226672.1">
    <property type="nucleotide sequence ID" value="NZ_BPQD01000020.1"/>
</dbReference>
<dbReference type="Proteomes" id="UP001224644">
    <property type="component" value="Unassembled WGS sequence"/>
</dbReference>
<sequence length="312" mass="34192">MTDQNPAAQTLSGHGRYAYSALPDRPVYDWPGGKRLAVYLALNLETFDFGGGLGAELAPGGPQPDVLNYAWRDWGNRVGAWRLRDLFDVLDLPASILVNSRIYRDCPGLIEAFRARGDEIVGHGRTNAERQGTLSETEERALIAEATAVLTREEGRAPAGWLGPWISQSRVTPDLLAEAGYRYLLDWCHDDQPTWFATRDGGRILAVPYPQELNDIPAIVARKDTGRAFADAIVDAFDEMLKQAEHAPLVMGIALHPYIVGQPNRLRPLRRALEHIARHRDAIWLTTAGAIATHAAGQLPGPTPERPGATGA</sequence>
<evidence type="ECO:0000313" key="1">
    <source>
        <dbReference type="EMBL" id="MDN3592242.1"/>
    </source>
</evidence>
<dbReference type="PANTHER" id="PTHR43123:SF4">
    <property type="entry name" value="POLYSACCHARIDE DEACETYLASE"/>
    <property type="match status" value="1"/>
</dbReference>
<dbReference type="Gene3D" id="3.20.20.370">
    <property type="entry name" value="Glycoside hydrolase/deacetylase"/>
    <property type="match status" value="1"/>
</dbReference>
<organism evidence="1 2">
    <name type="scientific">Methylobacterium adhaesivum</name>
    <dbReference type="NCBI Taxonomy" id="333297"/>
    <lineage>
        <taxon>Bacteria</taxon>
        <taxon>Pseudomonadati</taxon>
        <taxon>Pseudomonadota</taxon>
        <taxon>Alphaproteobacteria</taxon>
        <taxon>Hyphomicrobiales</taxon>
        <taxon>Methylobacteriaceae</taxon>
        <taxon>Methylobacterium</taxon>
    </lineage>
</organism>
<gene>
    <name evidence="1" type="ORF">QWZ12_16735</name>
</gene>
<reference evidence="2" key="1">
    <citation type="journal article" date="2019" name="Int. J. Syst. Evol. Microbiol.">
        <title>The Global Catalogue of Microorganisms (GCM) 10K type strain sequencing project: providing services to taxonomists for standard genome sequencing and annotation.</title>
        <authorList>
            <consortium name="The Broad Institute Genomics Platform"/>
            <consortium name="The Broad Institute Genome Sequencing Center for Infectious Disease"/>
            <person name="Wu L."/>
            <person name="Ma J."/>
        </authorList>
    </citation>
    <scope>NUCLEOTIDE SEQUENCE [LARGE SCALE GENOMIC DNA]</scope>
    <source>
        <strain evidence="2">CECT 7069</strain>
    </source>
</reference>
<proteinExistence type="predicted"/>
<accession>A0ABT8BJB0</accession>
<keyword evidence="2" id="KW-1185">Reference proteome</keyword>
<dbReference type="PANTHER" id="PTHR43123">
    <property type="entry name" value="POLYSACCHARIDE DEACETYLASE-RELATED"/>
    <property type="match status" value="1"/>
</dbReference>
<evidence type="ECO:0000313" key="2">
    <source>
        <dbReference type="Proteomes" id="UP001224644"/>
    </source>
</evidence>